<comment type="caution">
    <text evidence="1">The sequence shown here is derived from an EMBL/GenBank/DDBJ whole genome shotgun (WGS) entry which is preliminary data.</text>
</comment>
<sequence length="213" mass="23864">MESNSKNREENPDSQERAPAYSRNPLPSASQQARGTVKQFPTRINRGTGFSPNILAFGIPDGLTGVEQGKLRSKIPDKPPLVPTPSLDQWRTKARKIKHKRIAGGTKHLEARYAVGDPVYTLNPNSAKLEPNHLGPFKVAAIYDSHTYQLEDAQGNTKKLHHNCLRPCRAIPTQRLFVWTFLQTPVLVSDDEQGARGVLQLRFKPHLLTYLTL</sequence>
<evidence type="ECO:0000313" key="1">
    <source>
        <dbReference type="EMBL" id="KAJ9064905.1"/>
    </source>
</evidence>
<protein>
    <submittedName>
        <fullName evidence="1">Uncharacterized protein</fullName>
    </submittedName>
</protein>
<dbReference type="Proteomes" id="UP001165960">
    <property type="component" value="Unassembled WGS sequence"/>
</dbReference>
<dbReference type="EMBL" id="QTSX02004403">
    <property type="protein sequence ID" value="KAJ9064905.1"/>
    <property type="molecule type" value="Genomic_DNA"/>
</dbReference>
<gene>
    <name evidence="1" type="ORF">DSO57_1025432</name>
</gene>
<name>A0ACC2SRE2_9FUNG</name>
<keyword evidence="2" id="KW-1185">Reference proteome</keyword>
<proteinExistence type="predicted"/>
<evidence type="ECO:0000313" key="2">
    <source>
        <dbReference type="Proteomes" id="UP001165960"/>
    </source>
</evidence>
<accession>A0ACC2SRE2</accession>
<organism evidence="1 2">
    <name type="scientific">Entomophthora muscae</name>
    <dbReference type="NCBI Taxonomy" id="34485"/>
    <lineage>
        <taxon>Eukaryota</taxon>
        <taxon>Fungi</taxon>
        <taxon>Fungi incertae sedis</taxon>
        <taxon>Zoopagomycota</taxon>
        <taxon>Entomophthoromycotina</taxon>
        <taxon>Entomophthoromycetes</taxon>
        <taxon>Entomophthorales</taxon>
        <taxon>Entomophthoraceae</taxon>
        <taxon>Entomophthora</taxon>
    </lineage>
</organism>
<reference evidence="1" key="1">
    <citation type="submission" date="2022-04" db="EMBL/GenBank/DDBJ databases">
        <title>Genome of the entomopathogenic fungus Entomophthora muscae.</title>
        <authorList>
            <person name="Elya C."/>
            <person name="Lovett B.R."/>
            <person name="Lee E."/>
            <person name="Macias A.M."/>
            <person name="Hajek A.E."/>
            <person name="De Bivort B.L."/>
            <person name="Kasson M.T."/>
            <person name="De Fine Licht H.H."/>
            <person name="Stajich J.E."/>
        </authorList>
    </citation>
    <scope>NUCLEOTIDE SEQUENCE</scope>
    <source>
        <strain evidence="1">Berkeley</strain>
    </source>
</reference>